<evidence type="ECO:0000313" key="15">
    <source>
        <dbReference type="Proteomes" id="UP000821853"/>
    </source>
</evidence>
<dbReference type="GO" id="GO:0043565">
    <property type="term" value="F:sequence-specific DNA binding"/>
    <property type="evidence" value="ECO:0007669"/>
    <property type="project" value="InterPro"/>
</dbReference>
<keyword evidence="3" id="KW-0479">Metal-binding</keyword>
<evidence type="ECO:0000256" key="1">
    <source>
        <dbReference type="ARBA" id="ARBA00004642"/>
    </source>
</evidence>
<evidence type="ECO:0000256" key="6">
    <source>
        <dbReference type="ARBA" id="ARBA00023015"/>
    </source>
</evidence>
<dbReference type="SUPFAM" id="SSF57716">
    <property type="entry name" value="Glucocorticoid receptor-like (DNA-binding domain)"/>
    <property type="match status" value="1"/>
</dbReference>
<keyword evidence="11" id="KW-0131">Cell cycle</keyword>
<dbReference type="AlphaFoldDB" id="A0A9J6GVL1"/>
<comment type="similarity">
    <text evidence="2">Belongs to the THAP1 family.</text>
</comment>
<dbReference type="EMBL" id="JABSTR010000009">
    <property type="protein sequence ID" value="KAH9378720.1"/>
    <property type="molecule type" value="Genomic_DNA"/>
</dbReference>
<evidence type="ECO:0000259" key="13">
    <source>
        <dbReference type="PROSITE" id="PS50950"/>
    </source>
</evidence>
<dbReference type="PROSITE" id="PS50950">
    <property type="entry name" value="ZF_THAP"/>
    <property type="match status" value="1"/>
</dbReference>
<evidence type="ECO:0000256" key="5">
    <source>
        <dbReference type="ARBA" id="ARBA00022833"/>
    </source>
</evidence>
<dbReference type="OMA" id="SRLWICA"/>
<dbReference type="GO" id="GO:0008270">
    <property type="term" value="F:zinc ion binding"/>
    <property type="evidence" value="ECO:0007669"/>
    <property type="project" value="UniProtKB-KW"/>
</dbReference>
<dbReference type="Proteomes" id="UP000821853">
    <property type="component" value="Unassembled WGS sequence"/>
</dbReference>
<feature type="domain" description="THAP-type" evidence="13">
    <location>
        <begin position="1"/>
        <end position="87"/>
    </location>
</feature>
<proteinExistence type="inferred from homology"/>
<keyword evidence="4 12" id="KW-0863">Zinc-finger</keyword>
<evidence type="ECO:0000256" key="2">
    <source>
        <dbReference type="ARBA" id="ARBA00006177"/>
    </source>
</evidence>
<comment type="caution">
    <text evidence="14">The sequence shown here is derived from an EMBL/GenBank/DDBJ whole genome shotgun (WGS) entry which is preliminary data.</text>
</comment>
<gene>
    <name evidence="14" type="ORF">HPB48_008538</name>
</gene>
<evidence type="ECO:0000256" key="9">
    <source>
        <dbReference type="ARBA" id="ARBA00023163"/>
    </source>
</evidence>
<keyword evidence="15" id="KW-1185">Reference proteome</keyword>
<dbReference type="InterPro" id="IPR026516">
    <property type="entry name" value="THAP1/10"/>
</dbReference>
<dbReference type="InterPro" id="IPR006612">
    <property type="entry name" value="THAP_Znf"/>
</dbReference>
<keyword evidence="7" id="KW-0175">Coiled coil</keyword>
<accession>A0A9J6GVL1</accession>
<sequence length="95" mass="11078">MPLSCAAYKCTSRAKGDKKERFFRFPSAERDRQRREAWISAVRRQSENGKPWKPSAYSRLCGKHFVTGMCVHTLRNKVKKTALVQLLMWPLQAYS</sequence>
<protein>
    <recommendedName>
        <fullName evidence="13">THAP-type domain-containing protein</fullName>
    </recommendedName>
</protein>
<comment type="subcellular location">
    <subcellularLocation>
        <location evidence="1">Nucleus</location>
        <location evidence="1">Nucleoplasm</location>
    </subcellularLocation>
</comment>
<evidence type="ECO:0000313" key="14">
    <source>
        <dbReference type="EMBL" id="KAH9378720.1"/>
    </source>
</evidence>
<organism evidence="14 15">
    <name type="scientific">Haemaphysalis longicornis</name>
    <name type="common">Bush tick</name>
    <dbReference type="NCBI Taxonomy" id="44386"/>
    <lineage>
        <taxon>Eukaryota</taxon>
        <taxon>Metazoa</taxon>
        <taxon>Ecdysozoa</taxon>
        <taxon>Arthropoda</taxon>
        <taxon>Chelicerata</taxon>
        <taxon>Arachnida</taxon>
        <taxon>Acari</taxon>
        <taxon>Parasitiformes</taxon>
        <taxon>Ixodida</taxon>
        <taxon>Ixodoidea</taxon>
        <taxon>Ixodidae</taxon>
        <taxon>Haemaphysalinae</taxon>
        <taxon>Haemaphysalis</taxon>
    </lineage>
</organism>
<evidence type="ECO:0000256" key="8">
    <source>
        <dbReference type="ARBA" id="ARBA00023125"/>
    </source>
</evidence>
<evidence type="ECO:0000256" key="11">
    <source>
        <dbReference type="ARBA" id="ARBA00023306"/>
    </source>
</evidence>
<dbReference type="OrthoDB" id="6515559at2759"/>
<dbReference type="Pfam" id="PF05485">
    <property type="entry name" value="THAP"/>
    <property type="match status" value="1"/>
</dbReference>
<keyword evidence="10" id="KW-0539">Nucleus</keyword>
<evidence type="ECO:0000256" key="7">
    <source>
        <dbReference type="ARBA" id="ARBA00023054"/>
    </source>
</evidence>
<name>A0A9J6GVL1_HAELO</name>
<evidence type="ECO:0000256" key="10">
    <source>
        <dbReference type="ARBA" id="ARBA00023242"/>
    </source>
</evidence>
<reference evidence="14 15" key="1">
    <citation type="journal article" date="2020" name="Cell">
        <title>Large-Scale Comparative Analyses of Tick Genomes Elucidate Their Genetic Diversity and Vector Capacities.</title>
        <authorList>
            <consortium name="Tick Genome and Microbiome Consortium (TIGMIC)"/>
            <person name="Jia N."/>
            <person name="Wang J."/>
            <person name="Shi W."/>
            <person name="Du L."/>
            <person name="Sun Y."/>
            <person name="Zhan W."/>
            <person name="Jiang J.F."/>
            <person name="Wang Q."/>
            <person name="Zhang B."/>
            <person name="Ji P."/>
            <person name="Bell-Sakyi L."/>
            <person name="Cui X.M."/>
            <person name="Yuan T.T."/>
            <person name="Jiang B.G."/>
            <person name="Yang W.F."/>
            <person name="Lam T.T."/>
            <person name="Chang Q.C."/>
            <person name="Ding S.J."/>
            <person name="Wang X.J."/>
            <person name="Zhu J.G."/>
            <person name="Ruan X.D."/>
            <person name="Zhao L."/>
            <person name="Wei J.T."/>
            <person name="Ye R.Z."/>
            <person name="Que T.C."/>
            <person name="Du C.H."/>
            <person name="Zhou Y.H."/>
            <person name="Cheng J.X."/>
            <person name="Dai P.F."/>
            <person name="Guo W.B."/>
            <person name="Han X.H."/>
            <person name="Huang E.J."/>
            <person name="Li L.F."/>
            <person name="Wei W."/>
            <person name="Gao Y.C."/>
            <person name="Liu J.Z."/>
            <person name="Shao H.Z."/>
            <person name="Wang X."/>
            <person name="Wang C.C."/>
            <person name="Yang T.C."/>
            <person name="Huo Q.B."/>
            <person name="Li W."/>
            <person name="Chen H.Y."/>
            <person name="Chen S.E."/>
            <person name="Zhou L.G."/>
            <person name="Ni X.B."/>
            <person name="Tian J.H."/>
            <person name="Sheng Y."/>
            <person name="Liu T."/>
            <person name="Pan Y.S."/>
            <person name="Xia L.Y."/>
            <person name="Li J."/>
            <person name="Zhao F."/>
            <person name="Cao W.C."/>
        </authorList>
    </citation>
    <scope>NUCLEOTIDE SEQUENCE [LARGE SCALE GENOMIC DNA]</scope>
    <source>
        <strain evidence="14">HaeL-2018</strain>
    </source>
</reference>
<dbReference type="VEuPathDB" id="VectorBase:HLOH_051632"/>
<dbReference type="PANTHER" id="PTHR46600:SF1">
    <property type="entry name" value="THAP DOMAIN-CONTAINING PROTEIN 1"/>
    <property type="match status" value="1"/>
</dbReference>
<keyword evidence="6" id="KW-0805">Transcription regulation</keyword>
<evidence type="ECO:0000256" key="12">
    <source>
        <dbReference type="PROSITE-ProRule" id="PRU00309"/>
    </source>
</evidence>
<dbReference type="PANTHER" id="PTHR46600">
    <property type="entry name" value="THAP DOMAIN-CONTAINING"/>
    <property type="match status" value="1"/>
</dbReference>
<dbReference type="GO" id="GO:0005654">
    <property type="term" value="C:nucleoplasm"/>
    <property type="evidence" value="ECO:0007669"/>
    <property type="project" value="UniProtKB-SubCell"/>
</dbReference>
<keyword evidence="9" id="KW-0804">Transcription</keyword>
<evidence type="ECO:0000256" key="3">
    <source>
        <dbReference type="ARBA" id="ARBA00022723"/>
    </source>
</evidence>
<evidence type="ECO:0000256" key="4">
    <source>
        <dbReference type="ARBA" id="ARBA00022771"/>
    </source>
</evidence>
<keyword evidence="8 12" id="KW-0238">DNA-binding</keyword>
<dbReference type="SMART" id="SM00980">
    <property type="entry name" value="THAP"/>
    <property type="match status" value="1"/>
</dbReference>
<keyword evidence="5" id="KW-0862">Zinc</keyword>